<protein>
    <recommendedName>
        <fullName evidence="3">Mitochondrial protein</fullName>
    </recommendedName>
</protein>
<dbReference type="RefSeq" id="XP_040957890.1">
    <property type="nucleotide sequence ID" value="XM_041101956.1"/>
</dbReference>
<proteinExistence type="predicted"/>
<evidence type="ECO:0000313" key="2">
    <source>
        <dbReference type="RefSeq" id="XP_040957890.1"/>
    </source>
</evidence>
<dbReference type="PANTHER" id="PTHR11439:SF467">
    <property type="entry name" value="INTEGRASE CATALYTIC DOMAIN-CONTAINING PROTEIN"/>
    <property type="match status" value="1"/>
</dbReference>
<organism evidence="1 2">
    <name type="scientific">Gossypium hirsutum</name>
    <name type="common">Upland cotton</name>
    <name type="synonym">Gossypium mexicanum</name>
    <dbReference type="NCBI Taxonomy" id="3635"/>
    <lineage>
        <taxon>Eukaryota</taxon>
        <taxon>Viridiplantae</taxon>
        <taxon>Streptophyta</taxon>
        <taxon>Embryophyta</taxon>
        <taxon>Tracheophyta</taxon>
        <taxon>Spermatophyta</taxon>
        <taxon>Magnoliopsida</taxon>
        <taxon>eudicotyledons</taxon>
        <taxon>Gunneridae</taxon>
        <taxon>Pentapetalae</taxon>
        <taxon>rosids</taxon>
        <taxon>malvids</taxon>
        <taxon>Malvales</taxon>
        <taxon>Malvaceae</taxon>
        <taxon>Malvoideae</taxon>
        <taxon>Gossypium</taxon>
    </lineage>
</organism>
<dbReference type="GeneID" id="121222063"/>
<name>A0ABM3ASP0_GOSHI</name>
<gene>
    <name evidence="2" type="primary">LOC121222063</name>
</gene>
<dbReference type="InterPro" id="IPR043502">
    <property type="entry name" value="DNA/RNA_pol_sf"/>
</dbReference>
<evidence type="ECO:0000313" key="1">
    <source>
        <dbReference type="Proteomes" id="UP000818029"/>
    </source>
</evidence>
<keyword evidence="1" id="KW-1185">Reference proteome</keyword>
<evidence type="ECO:0008006" key="3">
    <source>
        <dbReference type="Google" id="ProtNLM"/>
    </source>
</evidence>
<dbReference type="Proteomes" id="UP000818029">
    <property type="component" value="Chromosome D10"/>
</dbReference>
<sequence>MDFIDFLLLPLKTVEMLIYKLAYVCIACQKGKSHNLPFTDSTTSQSHHSVSPNRDVDIQSPAVSSHSAIDSPFLENNVSTLGPSSSTSLPTLKLSPLENDVGALNHNSNTSSPTLVLSITTIDPPQPLGNTHHMITRSKADIFKPKALVVTLLDCEPYTIDEAFAQKEWRVVAQYEYDALIQSRTWELVPLPLGRKAIGCKWLYKIKRNLDGTVARRKVYVDDIIITGDLSRGIDTFVQQLHTEFSLKDMGSLHYFFRVELALSLFSKNEGILVEDPSEYRSIAGALQYVILTRPNIAHVVNRICQFMHAPMNVHFMTLKRVLRYLCGTIDYGLLIQPSERLSLVGYVDANWGNLVSCCSKKQQVVSCSITEAEYRGLAAVAADVTCVIAVAANPVLYLKFKHVELDLFFVREKVADGSLIVGEYSTRPPLVFGLFYRVNSDVGHSHTQRKK</sequence>
<reference evidence="1" key="1">
    <citation type="journal article" date="2020" name="Nat. Genet.">
        <title>Genomic diversifications of five Gossypium allopolyploid species and their impact on cotton improvement.</title>
        <authorList>
            <person name="Chen Z.J."/>
            <person name="Sreedasyam A."/>
            <person name="Ando A."/>
            <person name="Song Q."/>
            <person name="De Santiago L.M."/>
            <person name="Hulse-Kemp A.M."/>
            <person name="Ding M."/>
            <person name="Ye W."/>
            <person name="Kirkbride R.C."/>
            <person name="Jenkins J."/>
            <person name="Plott C."/>
            <person name="Lovell J."/>
            <person name="Lin Y.M."/>
            <person name="Vaughn R."/>
            <person name="Liu B."/>
            <person name="Simpson S."/>
            <person name="Scheffler B.E."/>
            <person name="Wen L."/>
            <person name="Saski C.A."/>
            <person name="Grover C.E."/>
            <person name="Hu G."/>
            <person name="Conover J.L."/>
            <person name="Carlson J.W."/>
            <person name="Shu S."/>
            <person name="Boston L.B."/>
            <person name="Williams M."/>
            <person name="Peterson D.G."/>
            <person name="McGee K."/>
            <person name="Jones D.C."/>
            <person name="Wendel J.F."/>
            <person name="Stelly D.M."/>
            <person name="Grimwood J."/>
            <person name="Schmutz J."/>
        </authorList>
    </citation>
    <scope>NUCLEOTIDE SEQUENCE [LARGE SCALE GENOMIC DNA]</scope>
    <source>
        <strain evidence="1">cv. TM-1</strain>
    </source>
</reference>
<dbReference type="CDD" id="cd09272">
    <property type="entry name" value="RNase_HI_RT_Ty1"/>
    <property type="match status" value="1"/>
</dbReference>
<reference evidence="2" key="2">
    <citation type="submission" date="2025-08" db="UniProtKB">
        <authorList>
            <consortium name="RefSeq"/>
        </authorList>
    </citation>
    <scope>IDENTIFICATION</scope>
</reference>
<accession>A0ABM3ASP0</accession>
<dbReference type="PANTHER" id="PTHR11439">
    <property type="entry name" value="GAG-POL-RELATED RETROTRANSPOSON"/>
    <property type="match status" value="1"/>
</dbReference>
<dbReference type="SUPFAM" id="SSF56672">
    <property type="entry name" value="DNA/RNA polymerases"/>
    <property type="match status" value="1"/>
</dbReference>